<dbReference type="InterPro" id="IPR036396">
    <property type="entry name" value="Cyt_P450_sf"/>
</dbReference>
<dbReference type="GO" id="GO:0004497">
    <property type="term" value="F:monooxygenase activity"/>
    <property type="evidence" value="ECO:0007669"/>
    <property type="project" value="InterPro"/>
</dbReference>
<dbReference type="Gene3D" id="2.40.70.10">
    <property type="entry name" value="Acid Proteases"/>
    <property type="match status" value="1"/>
</dbReference>
<proteinExistence type="inferred from homology"/>
<dbReference type="Pfam" id="PF00026">
    <property type="entry name" value="Asp"/>
    <property type="match status" value="1"/>
</dbReference>
<dbReference type="GO" id="GO:0020037">
    <property type="term" value="F:heme binding"/>
    <property type="evidence" value="ECO:0007669"/>
    <property type="project" value="InterPro"/>
</dbReference>
<keyword evidence="4" id="KW-1185">Reference proteome</keyword>
<dbReference type="OrthoDB" id="1470350at2759"/>
<name>A0A7J6MW03_PERCH</name>
<feature type="domain" description="Peptidase A1" evidence="2">
    <location>
        <begin position="403"/>
        <end position="733"/>
    </location>
</feature>
<dbReference type="Proteomes" id="UP000591131">
    <property type="component" value="Unassembled WGS sequence"/>
</dbReference>
<evidence type="ECO:0000313" key="3">
    <source>
        <dbReference type="EMBL" id="KAF4675805.1"/>
    </source>
</evidence>
<comment type="caution">
    <text evidence="3">The sequence shown here is derived from an EMBL/GenBank/DDBJ whole genome shotgun (WGS) entry which is preliminary data.</text>
</comment>
<dbReference type="InterPro" id="IPR034164">
    <property type="entry name" value="Pepsin-like_dom"/>
</dbReference>
<dbReference type="PANTHER" id="PTHR24305:SF166">
    <property type="entry name" value="CYTOCHROME P450 12A4, MITOCHONDRIAL-RELATED"/>
    <property type="match status" value="1"/>
</dbReference>
<evidence type="ECO:0000259" key="2">
    <source>
        <dbReference type="PROSITE" id="PS51767"/>
    </source>
</evidence>
<dbReference type="InterPro" id="IPR050121">
    <property type="entry name" value="Cytochrome_P450_monoxygenase"/>
</dbReference>
<dbReference type="SUPFAM" id="SSF50630">
    <property type="entry name" value="Acid proteases"/>
    <property type="match status" value="1"/>
</dbReference>
<dbReference type="Gene3D" id="1.10.630.10">
    <property type="entry name" value="Cytochrome P450"/>
    <property type="match status" value="1"/>
</dbReference>
<dbReference type="Pfam" id="PF00067">
    <property type="entry name" value="p450"/>
    <property type="match status" value="1"/>
</dbReference>
<accession>A0A7J6MW03</accession>
<reference evidence="3 4" key="1">
    <citation type="submission" date="2020-04" db="EMBL/GenBank/DDBJ databases">
        <title>Perkinsus chesapeaki whole genome sequence.</title>
        <authorList>
            <person name="Bogema D.R."/>
        </authorList>
    </citation>
    <scope>NUCLEOTIDE SEQUENCE [LARGE SCALE GENOMIC DNA]</scope>
    <source>
        <strain evidence="3">ATCC PRA-425</strain>
    </source>
</reference>
<dbReference type="InterPro" id="IPR021109">
    <property type="entry name" value="Peptidase_aspartic_dom_sf"/>
</dbReference>
<dbReference type="EMBL" id="JAAPAO010000042">
    <property type="protein sequence ID" value="KAF4675805.1"/>
    <property type="molecule type" value="Genomic_DNA"/>
</dbReference>
<dbReference type="CDD" id="cd05471">
    <property type="entry name" value="pepsin_like"/>
    <property type="match status" value="1"/>
</dbReference>
<evidence type="ECO:0000256" key="1">
    <source>
        <dbReference type="ARBA" id="ARBA00010617"/>
    </source>
</evidence>
<gene>
    <name evidence="3" type="ORF">FOL47_007231</name>
</gene>
<dbReference type="PROSITE" id="PS51767">
    <property type="entry name" value="PEPTIDASE_A1"/>
    <property type="match status" value="1"/>
</dbReference>
<dbReference type="AlphaFoldDB" id="A0A7J6MW03"/>
<comment type="similarity">
    <text evidence="1">Belongs to the cytochrome P450 family.</text>
</comment>
<sequence>MAPQRTTAYVSLVWLTRARTDATRFLLDLTIPQAGEFNAVDCLSGWLAYEPRDEAGNDVAYCLNCQIYDNFLDMMNIATVEGDVWKRHKRFSSRRLAEAPTNKSLKMICSIAQELVRHVNYTADGSGRIGYWDPVDDLHIATSTVSTAAFMKEADPLGCGDPIYSSNVQEDIINVCRDAISIAVNPAHVFYRDRFVCRLFFPPVRKFYQRWRGMRTTLKEAIERNRVRQPASVTGEDLDQDEEIDTLLIYCLAGGESTAAAIDWIFYNLCLYKDVQDRARIEAESLSKDPDSIEDLQCLPYIRACVLETMRFNAVIPVTMTRASQDFILPKGTIRTGSHILLALGRMMWKGYVEGHRFRPDRWLDESATALDHNKCAEFIGFGYGPPALPPWTIDFPINLIGYNGWVELVFDGQTVQVIPDTGGRYTYVLYEDAFGPQRCKFFTSGCYSCPGDSCAESSKENDTTHFVDGSTFTFFPHTASLAVKLPNGTTVTASDYRLSVVKQYTPSNRVPFPVLSLQKAPGFSRELYSFIHQLVRGLHGAIRRLTFSITYPRTSTDIGHLTVGGNPDPSWHSPFITLHQRDDQGWILNLDEAGYRSGTESEALHIKKARVVFDSGASGIWGPVKEVNKLLEYISKFVHIADQRMVKCSDISKLPEIWFDIKADDEEELITRLFIEGKDYIRAHLDRPDVCRLLIRGGDFDTALPFTWVIGAPLFRGHFVQFSYEIGSIAFAKKKI</sequence>
<dbReference type="PANTHER" id="PTHR24305">
    <property type="entry name" value="CYTOCHROME P450"/>
    <property type="match status" value="1"/>
</dbReference>
<dbReference type="GO" id="GO:0005506">
    <property type="term" value="F:iron ion binding"/>
    <property type="evidence" value="ECO:0007669"/>
    <property type="project" value="InterPro"/>
</dbReference>
<dbReference type="InterPro" id="IPR033121">
    <property type="entry name" value="PEPTIDASE_A1"/>
</dbReference>
<organism evidence="3 4">
    <name type="scientific">Perkinsus chesapeaki</name>
    <name type="common">Clam parasite</name>
    <name type="synonym">Perkinsus andrewsi</name>
    <dbReference type="NCBI Taxonomy" id="330153"/>
    <lineage>
        <taxon>Eukaryota</taxon>
        <taxon>Sar</taxon>
        <taxon>Alveolata</taxon>
        <taxon>Perkinsozoa</taxon>
        <taxon>Perkinsea</taxon>
        <taxon>Perkinsida</taxon>
        <taxon>Perkinsidae</taxon>
        <taxon>Perkinsus</taxon>
    </lineage>
</organism>
<dbReference type="CDD" id="cd00302">
    <property type="entry name" value="cytochrome_P450"/>
    <property type="match status" value="1"/>
</dbReference>
<dbReference type="InterPro" id="IPR001128">
    <property type="entry name" value="Cyt_P450"/>
</dbReference>
<dbReference type="GO" id="GO:0016705">
    <property type="term" value="F:oxidoreductase activity, acting on paired donors, with incorporation or reduction of molecular oxygen"/>
    <property type="evidence" value="ECO:0007669"/>
    <property type="project" value="InterPro"/>
</dbReference>
<dbReference type="SUPFAM" id="SSF48264">
    <property type="entry name" value="Cytochrome P450"/>
    <property type="match status" value="1"/>
</dbReference>
<protein>
    <recommendedName>
        <fullName evidence="2">Peptidase A1 domain-containing protein</fullName>
    </recommendedName>
</protein>
<evidence type="ECO:0000313" key="4">
    <source>
        <dbReference type="Proteomes" id="UP000591131"/>
    </source>
</evidence>